<feature type="compositionally biased region" description="Polar residues" evidence="1">
    <location>
        <begin position="1"/>
        <end position="11"/>
    </location>
</feature>
<dbReference type="Proteomes" id="UP000327157">
    <property type="component" value="Chromosome 7"/>
</dbReference>
<sequence>MSPSISLTPTSKGKHIRFTYSSDEDKDEEGLGHGPCPKDVHVEDAIAAGLDDSS</sequence>
<protein>
    <submittedName>
        <fullName evidence="2">S ribonuclease</fullName>
    </submittedName>
</protein>
<evidence type="ECO:0000313" key="3">
    <source>
        <dbReference type="Proteomes" id="UP000327157"/>
    </source>
</evidence>
<reference evidence="2 3" key="3">
    <citation type="submission" date="2019-11" db="EMBL/GenBank/DDBJ databases">
        <title>A de novo genome assembly of a pear dwarfing rootstock.</title>
        <authorList>
            <person name="Wang F."/>
            <person name="Wang J."/>
            <person name="Li S."/>
            <person name="Zhang Y."/>
            <person name="Fang M."/>
            <person name="Ma L."/>
            <person name="Zhao Y."/>
            <person name="Jiang S."/>
        </authorList>
    </citation>
    <scope>NUCLEOTIDE SEQUENCE [LARGE SCALE GENOMIC DNA]</scope>
    <source>
        <strain evidence="2">S2</strain>
        <tissue evidence="2">Leaf</tissue>
    </source>
</reference>
<accession>A0A5N5EZG7</accession>
<proteinExistence type="predicted"/>
<reference evidence="3" key="2">
    <citation type="submission" date="2019-10" db="EMBL/GenBank/DDBJ databases">
        <title>A de novo genome assembly of a pear dwarfing rootstock.</title>
        <authorList>
            <person name="Wang F."/>
            <person name="Wang J."/>
            <person name="Li S."/>
            <person name="Zhang Y."/>
            <person name="Fang M."/>
            <person name="Ma L."/>
            <person name="Zhao Y."/>
            <person name="Jiang S."/>
        </authorList>
    </citation>
    <scope>NUCLEOTIDE SEQUENCE [LARGE SCALE GENOMIC DNA]</scope>
</reference>
<name>A0A5N5EZG7_9ROSA</name>
<evidence type="ECO:0000313" key="2">
    <source>
        <dbReference type="EMBL" id="KAB2595351.1"/>
    </source>
</evidence>
<organism evidence="2 3">
    <name type="scientific">Pyrus ussuriensis x Pyrus communis</name>
    <dbReference type="NCBI Taxonomy" id="2448454"/>
    <lineage>
        <taxon>Eukaryota</taxon>
        <taxon>Viridiplantae</taxon>
        <taxon>Streptophyta</taxon>
        <taxon>Embryophyta</taxon>
        <taxon>Tracheophyta</taxon>
        <taxon>Spermatophyta</taxon>
        <taxon>Magnoliopsida</taxon>
        <taxon>eudicotyledons</taxon>
        <taxon>Gunneridae</taxon>
        <taxon>Pentapetalae</taxon>
        <taxon>rosids</taxon>
        <taxon>fabids</taxon>
        <taxon>Rosales</taxon>
        <taxon>Rosaceae</taxon>
        <taxon>Amygdaloideae</taxon>
        <taxon>Maleae</taxon>
        <taxon>Pyrus</taxon>
    </lineage>
</organism>
<gene>
    <name evidence="2" type="ORF">D8674_030801</name>
</gene>
<keyword evidence="3" id="KW-1185">Reference proteome</keyword>
<reference evidence="2 3" key="1">
    <citation type="submission" date="2019-09" db="EMBL/GenBank/DDBJ databases">
        <authorList>
            <person name="Ou C."/>
        </authorList>
    </citation>
    <scope>NUCLEOTIDE SEQUENCE [LARGE SCALE GENOMIC DNA]</scope>
    <source>
        <strain evidence="2">S2</strain>
        <tissue evidence="2">Leaf</tissue>
    </source>
</reference>
<dbReference type="EMBL" id="SMOL01000781">
    <property type="protein sequence ID" value="KAB2595351.1"/>
    <property type="molecule type" value="Genomic_DNA"/>
</dbReference>
<comment type="caution">
    <text evidence="2">The sequence shown here is derived from an EMBL/GenBank/DDBJ whole genome shotgun (WGS) entry which is preliminary data.</text>
</comment>
<dbReference type="AlphaFoldDB" id="A0A5N5EZG7"/>
<feature type="region of interest" description="Disordered" evidence="1">
    <location>
        <begin position="1"/>
        <end position="40"/>
    </location>
</feature>
<evidence type="ECO:0000256" key="1">
    <source>
        <dbReference type="SAM" id="MobiDB-lite"/>
    </source>
</evidence>